<dbReference type="EMBL" id="JACSQN010000007">
    <property type="protein sequence ID" value="MBD7984775.1"/>
    <property type="molecule type" value="Genomic_DNA"/>
</dbReference>
<evidence type="ECO:0000256" key="3">
    <source>
        <dbReference type="ARBA" id="ARBA00023295"/>
    </source>
</evidence>
<keyword evidence="3 5" id="KW-0326">Glycosidase</keyword>
<dbReference type="InterPro" id="IPR017853">
    <property type="entry name" value="GH"/>
</dbReference>
<dbReference type="Gene3D" id="3.20.20.300">
    <property type="entry name" value="Glycoside hydrolase, family 3, N-terminal domain"/>
    <property type="match status" value="1"/>
</dbReference>
<proteinExistence type="inferred from homology"/>
<dbReference type="EC" id="3.2.1.52" evidence="5"/>
<comment type="caution">
    <text evidence="5">The sequence shown here is derived from an EMBL/GenBank/DDBJ whole genome shotgun (WGS) entry which is preliminary data.</text>
</comment>
<sequence>MSLTKKVGKLMVAGFKGTTMSEEIKQLIHTYHIGGIILFGRNIGTPEEILKLTTSLQLEAKKAGYTAPLLICIDQENGVVRRLGEGTTIIPGAMLLGATHDPSNAMFAGKMTGKELKALGVNWNLAPVVDINNNPDNPVIGVRSFGENTAEVSNMAKNSMLGLQQSGVMTTLKHFPGHGDTNVDSHLDLPIIKHDLKRLHAVELVPFKTCIAAGADAVMSAHVYFPTLEKVDNVPSTLSHSVITGLLRKELGFDGIITTDCMEMDAIAKGIGTVEGCVQAVQAGVDFVMVSHLHNLQEQSIIQLEQAVREGRISEDQIDESVKRIESLANKYTSWKEIESMNTSLVEIGSIQHRNEMKEIYKKGITEVVGPGTPILPESRVLLIYPTNEYALIVEDKRFSTLTMKEQLKKVHPNVTSVEIKTSEHETGNGELIEKAKQYDHIVVLTLNAVQHTTQQQLVKDLIDVGKPVDIIAIRSPYDAACFTNMNRMICTYEFTETAFEVVSSYLVGKSSISGKLPVTVY</sequence>
<reference evidence="5 6" key="1">
    <citation type="submission" date="2020-08" db="EMBL/GenBank/DDBJ databases">
        <title>A Genomic Blueprint of the Chicken Gut Microbiome.</title>
        <authorList>
            <person name="Gilroy R."/>
            <person name="Ravi A."/>
            <person name="Getino M."/>
            <person name="Pursley I."/>
            <person name="Horton D.L."/>
            <person name="Alikhan N.-F."/>
            <person name="Baker D."/>
            <person name="Gharbi K."/>
            <person name="Hall N."/>
            <person name="Watson M."/>
            <person name="Adriaenssens E.M."/>
            <person name="Foster-Nyarko E."/>
            <person name="Jarju S."/>
            <person name="Secka A."/>
            <person name="Antonio M."/>
            <person name="Oren A."/>
            <person name="Chaudhuri R."/>
            <person name="La Ragione R.M."/>
            <person name="Hildebrand F."/>
            <person name="Pallen M.J."/>
        </authorList>
    </citation>
    <scope>NUCLEOTIDE SEQUENCE [LARGE SCALE GENOMIC DNA]</scope>
    <source>
        <strain evidence="5 6">Sa2YVA2</strain>
    </source>
</reference>
<dbReference type="InterPro" id="IPR001764">
    <property type="entry name" value="Glyco_hydro_3_N"/>
</dbReference>
<dbReference type="InterPro" id="IPR050226">
    <property type="entry name" value="NagZ_Beta-hexosaminidase"/>
</dbReference>
<dbReference type="PANTHER" id="PTHR30480:SF16">
    <property type="entry name" value="GLYCOSIDE HYDROLASE FAMILY 3 DOMAIN PROTEIN"/>
    <property type="match status" value="1"/>
</dbReference>
<dbReference type="RefSeq" id="WP_191694471.1">
    <property type="nucleotide sequence ID" value="NZ_JACSQN010000007.1"/>
</dbReference>
<dbReference type="NCBIfam" id="NF003740">
    <property type="entry name" value="PRK05337.1"/>
    <property type="match status" value="1"/>
</dbReference>
<keyword evidence="6" id="KW-1185">Reference proteome</keyword>
<dbReference type="SUPFAM" id="SSF51445">
    <property type="entry name" value="(Trans)glycosidases"/>
    <property type="match status" value="1"/>
</dbReference>
<gene>
    <name evidence="5" type="primary">nagZ</name>
    <name evidence="5" type="ORF">H9649_09290</name>
</gene>
<accession>A0ABR8U9Q7</accession>
<dbReference type="PANTHER" id="PTHR30480">
    <property type="entry name" value="BETA-HEXOSAMINIDASE-RELATED"/>
    <property type="match status" value="1"/>
</dbReference>
<organism evidence="5 6">
    <name type="scientific">Sporosarcina quadrami</name>
    <dbReference type="NCBI Taxonomy" id="2762234"/>
    <lineage>
        <taxon>Bacteria</taxon>
        <taxon>Bacillati</taxon>
        <taxon>Bacillota</taxon>
        <taxon>Bacilli</taxon>
        <taxon>Bacillales</taxon>
        <taxon>Caryophanaceae</taxon>
        <taxon>Sporosarcina</taxon>
    </lineage>
</organism>
<evidence type="ECO:0000313" key="6">
    <source>
        <dbReference type="Proteomes" id="UP000626786"/>
    </source>
</evidence>
<evidence type="ECO:0000256" key="2">
    <source>
        <dbReference type="ARBA" id="ARBA00022801"/>
    </source>
</evidence>
<evidence type="ECO:0000313" key="5">
    <source>
        <dbReference type="EMBL" id="MBD7984775.1"/>
    </source>
</evidence>
<evidence type="ECO:0000259" key="4">
    <source>
        <dbReference type="Pfam" id="PF00933"/>
    </source>
</evidence>
<evidence type="ECO:0000256" key="1">
    <source>
        <dbReference type="ARBA" id="ARBA00005336"/>
    </source>
</evidence>
<dbReference type="InterPro" id="IPR036962">
    <property type="entry name" value="Glyco_hydro_3_N_sf"/>
</dbReference>
<dbReference type="GO" id="GO:0004563">
    <property type="term" value="F:beta-N-acetylhexosaminidase activity"/>
    <property type="evidence" value="ECO:0007669"/>
    <property type="project" value="UniProtKB-EC"/>
</dbReference>
<dbReference type="Pfam" id="PF00933">
    <property type="entry name" value="Glyco_hydro_3"/>
    <property type="match status" value="1"/>
</dbReference>
<comment type="similarity">
    <text evidence="1">Belongs to the glycosyl hydrolase 3 family.</text>
</comment>
<name>A0ABR8U9Q7_9BACL</name>
<dbReference type="InterPro" id="IPR036881">
    <property type="entry name" value="Glyco_hydro_3_C_sf"/>
</dbReference>
<keyword evidence="2 5" id="KW-0378">Hydrolase</keyword>
<protein>
    <submittedName>
        <fullName evidence="5">Beta-N-acetylhexosaminidase</fullName>
        <ecNumber evidence="5">3.2.1.52</ecNumber>
    </submittedName>
</protein>
<dbReference type="Gene3D" id="3.40.50.1700">
    <property type="entry name" value="Glycoside hydrolase family 3 C-terminal domain"/>
    <property type="match status" value="1"/>
</dbReference>
<dbReference type="Proteomes" id="UP000626786">
    <property type="component" value="Unassembled WGS sequence"/>
</dbReference>
<feature type="domain" description="Glycoside hydrolase family 3 N-terminal" evidence="4">
    <location>
        <begin position="3"/>
        <end position="327"/>
    </location>
</feature>